<dbReference type="InterPro" id="IPR013780">
    <property type="entry name" value="Glyco_hydro_b"/>
</dbReference>
<evidence type="ECO:0000256" key="1">
    <source>
        <dbReference type="ARBA" id="ARBA00000548"/>
    </source>
</evidence>
<dbReference type="CDD" id="cd11319">
    <property type="entry name" value="AmyAc_euk_AmyA"/>
    <property type="match status" value="1"/>
</dbReference>
<dbReference type="AlphaFoldDB" id="A0A8H3V1G4"/>
<dbReference type="SUPFAM" id="SSF51445">
    <property type="entry name" value="(Trans)glycosidases"/>
    <property type="match status" value="1"/>
</dbReference>
<evidence type="ECO:0000256" key="6">
    <source>
        <dbReference type="ARBA" id="ARBA00022729"/>
    </source>
</evidence>
<feature type="binding site" evidence="17">
    <location>
        <position position="102"/>
    </location>
    <ligand>
        <name>substrate</name>
    </ligand>
</feature>
<evidence type="ECO:0000256" key="16">
    <source>
        <dbReference type="PIRSR" id="PIRSR001024-4"/>
    </source>
</evidence>
<feature type="domain" description="Glycosyl hydrolase family 13 catalytic" evidence="19">
    <location>
        <begin position="32"/>
        <end position="389"/>
    </location>
</feature>
<feature type="active site" description="Proton donor" evidence="13">
    <location>
        <position position="249"/>
    </location>
</feature>
<evidence type="ECO:0000256" key="10">
    <source>
        <dbReference type="ARBA" id="ARBA00023180"/>
    </source>
</evidence>
<feature type="binding site" evidence="15">
    <location>
        <position position="225"/>
    </location>
    <ligand>
        <name>Ca(2+)</name>
        <dbReference type="ChEBI" id="CHEBI:29108"/>
        <label>2</label>
    </ligand>
</feature>
<evidence type="ECO:0000256" key="9">
    <source>
        <dbReference type="ARBA" id="ARBA00023157"/>
    </source>
</evidence>
<dbReference type="Pfam" id="PF09260">
    <property type="entry name" value="A_amylase_dom_C"/>
    <property type="match status" value="1"/>
</dbReference>
<feature type="active site" description="Nucleophile" evidence="13">
    <location>
        <position position="225"/>
    </location>
</feature>
<feature type="binding site" evidence="17">
    <location>
        <position position="364"/>
    </location>
    <ligand>
        <name>substrate</name>
    </ligand>
</feature>
<keyword evidence="8 15" id="KW-0106">Calcium</keyword>
<feature type="chain" id="PRO_5034832591" description="alpha-amylase" evidence="18">
    <location>
        <begin position="24"/>
        <end position="509"/>
    </location>
</feature>
<feature type="binding site" evidence="15">
    <location>
        <position position="249"/>
    </location>
    <ligand>
        <name>Ca(2+)</name>
        <dbReference type="ChEBI" id="CHEBI:29108"/>
        <label>2</label>
    </ligand>
</feature>
<dbReference type="FunFam" id="3.20.20.80:FF:000120">
    <property type="entry name" value="Alpha-amylase A"/>
    <property type="match status" value="1"/>
</dbReference>
<feature type="binding site" evidence="17">
    <location>
        <position position="141"/>
    </location>
    <ligand>
        <name>substrate</name>
    </ligand>
</feature>
<keyword evidence="6 18" id="KW-0732">Signal</keyword>
<name>A0A8H3V1G4_VENIN</name>
<feature type="binding site" evidence="15">
    <location>
        <position position="194"/>
    </location>
    <ligand>
        <name>Ca(2+)</name>
        <dbReference type="ChEBI" id="CHEBI:29108"/>
        <label>1</label>
    </ligand>
</feature>
<evidence type="ECO:0000256" key="12">
    <source>
        <dbReference type="ARBA" id="ARBA00023295"/>
    </source>
</evidence>
<feature type="signal peptide" evidence="18">
    <location>
        <begin position="1"/>
        <end position="23"/>
    </location>
</feature>
<dbReference type="PANTHER" id="PTHR10357">
    <property type="entry name" value="ALPHA-AMYLASE FAMILY MEMBER"/>
    <property type="match status" value="1"/>
</dbReference>
<evidence type="ECO:0000256" key="4">
    <source>
        <dbReference type="ARBA" id="ARBA00012595"/>
    </source>
</evidence>
<dbReference type="InterPro" id="IPR017853">
    <property type="entry name" value="GH"/>
</dbReference>
<dbReference type="InterPro" id="IPR006047">
    <property type="entry name" value="GH13_cat_dom"/>
</dbReference>
<comment type="caution">
    <text evidence="20">The sequence shown here is derived from an EMBL/GenBank/DDBJ whole genome shotgun (WGS) entry which is preliminary data.</text>
</comment>
<evidence type="ECO:0000256" key="15">
    <source>
        <dbReference type="PIRSR" id="PIRSR001024-3"/>
    </source>
</evidence>
<evidence type="ECO:0000313" key="21">
    <source>
        <dbReference type="Proteomes" id="UP000447873"/>
    </source>
</evidence>
<evidence type="ECO:0000256" key="17">
    <source>
        <dbReference type="PIRSR" id="PIRSR001024-5"/>
    </source>
</evidence>
<evidence type="ECO:0000256" key="2">
    <source>
        <dbReference type="ARBA" id="ARBA00001913"/>
    </source>
</evidence>
<evidence type="ECO:0000259" key="19">
    <source>
        <dbReference type="SMART" id="SM00642"/>
    </source>
</evidence>
<comment type="cofactor">
    <cofactor evidence="2">
        <name>Ca(2+)</name>
        <dbReference type="ChEBI" id="CHEBI:29108"/>
    </cofactor>
</comment>
<proteinExistence type="inferred from homology"/>
<evidence type="ECO:0000256" key="5">
    <source>
        <dbReference type="ARBA" id="ARBA00022723"/>
    </source>
</evidence>
<feature type="disulfide bond" evidence="16">
    <location>
        <begin position="169"/>
        <end position="183"/>
    </location>
</feature>
<evidence type="ECO:0000256" key="8">
    <source>
        <dbReference type="ARBA" id="ARBA00022837"/>
    </source>
</evidence>
<dbReference type="Gene3D" id="2.60.40.1180">
    <property type="entry name" value="Golgi alpha-mannosidase II"/>
    <property type="match status" value="1"/>
</dbReference>
<feature type="binding site" evidence="15">
    <location>
        <position position="140"/>
    </location>
    <ligand>
        <name>Ca(2+)</name>
        <dbReference type="ChEBI" id="CHEBI:29108"/>
        <label>1</label>
    </ligand>
</feature>
<keyword evidence="5 15" id="KW-0479">Metal-binding</keyword>
<evidence type="ECO:0000256" key="14">
    <source>
        <dbReference type="PIRSR" id="PIRSR001024-2"/>
    </source>
</evidence>
<keyword evidence="9 16" id="KW-1015">Disulfide bond</keyword>
<feature type="binding site" evidence="17">
    <location>
        <position position="316"/>
    </location>
    <ligand>
        <name>substrate</name>
    </ligand>
</feature>
<reference evidence="20 21" key="1">
    <citation type="submission" date="2018-12" db="EMBL/GenBank/DDBJ databases">
        <title>Venturia inaequalis Genome Resource.</title>
        <authorList>
            <person name="Lichtner F.J."/>
        </authorList>
    </citation>
    <scope>NUCLEOTIDE SEQUENCE [LARGE SCALE GENOMIC DNA]</scope>
    <source>
        <strain evidence="20 21">120213</strain>
    </source>
</reference>
<protein>
    <recommendedName>
        <fullName evidence="4">alpha-amylase</fullName>
        <ecNumber evidence="4">3.2.1.1</ecNumber>
    </recommendedName>
</protein>
<dbReference type="GO" id="GO:0004556">
    <property type="term" value="F:alpha-amylase activity"/>
    <property type="evidence" value="ECO:0007669"/>
    <property type="project" value="UniProtKB-EC"/>
</dbReference>
<dbReference type="InterPro" id="IPR013777">
    <property type="entry name" value="A-amylase-like"/>
</dbReference>
<dbReference type="GO" id="GO:0016052">
    <property type="term" value="P:carbohydrate catabolic process"/>
    <property type="evidence" value="ECO:0007669"/>
    <property type="project" value="InterPro"/>
</dbReference>
<feature type="binding site" evidence="15">
    <location>
        <position position="181"/>
    </location>
    <ligand>
        <name>Ca(2+)</name>
        <dbReference type="ChEBI" id="CHEBI:29108"/>
        <label>1</label>
    </ligand>
</feature>
<dbReference type="Pfam" id="PF00128">
    <property type="entry name" value="Alpha-amylase"/>
    <property type="match status" value="1"/>
</dbReference>
<sequence length="509" mass="57122">MISIISFCVIALCTVQIFGATSAQWRQRSIYQVLTDRYARTDNDHSAKCNTTERSYCGGTYRGLINNLDYIKDMGFTAVWISPITHNPEERLFWGEPYHGYWQDDLYRLNNRFGSEGDLKDLSAELHRRGMYLMVDIVVNHFVTSERANATNFSKIHPFNDKSFFHPYCEITDYDNQDMIERCWVGDANVPLVDVNTEDPRVISTFNEWIPSLVSNYSIDGLRIDTAKHVQKSFWPAFTKAAGVFASGEVLSNNFEYTCDYQNYLDSVINYPIYYPLINAFSATNGSISALVKMHQNLQTGCKDATLLLTMGGNHDTPRIAATIPSLQLRKNALAYTLLSDGIPVLYQGDEQSFAGPTSDPDNREALWTSGFDKSAPLYQMIRKLNKVRSWVGRDDTNYWIPKTTIFWSDPHAMAFRRGSGESQMVAILTNNGGNSTMRQVEVERSGFAAGTILMDIIACEKVTVGKDGVLRVAMGDGNPKVLFPVDHLGCGSAESNTGNRSTQAAKKE</sequence>
<evidence type="ECO:0000256" key="3">
    <source>
        <dbReference type="ARBA" id="ARBA00008061"/>
    </source>
</evidence>
<organism evidence="20 21">
    <name type="scientific">Venturia inaequalis</name>
    <name type="common">Apple scab fungus</name>
    <dbReference type="NCBI Taxonomy" id="5025"/>
    <lineage>
        <taxon>Eukaryota</taxon>
        <taxon>Fungi</taxon>
        <taxon>Dikarya</taxon>
        <taxon>Ascomycota</taxon>
        <taxon>Pezizomycotina</taxon>
        <taxon>Dothideomycetes</taxon>
        <taxon>Pleosporomycetidae</taxon>
        <taxon>Venturiales</taxon>
        <taxon>Venturiaceae</taxon>
        <taxon>Venturia</taxon>
    </lineage>
</organism>
<keyword evidence="11" id="KW-0119">Carbohydrate metabolism</keyword>
<keyword evidence="7" id="KW-0378">Hydrolase</keyword>
<dbReference type="GO" id="GO:0005509">
    <property type="term" value="F:calcium ion binding"/>
    <property type="evidence" value="ECO:0007669"/>
    <property type="project" value="InterPro"/>
</dbReference>
<feature type="site" description="Transition state stabilizer" evidence="14">
    <location>
        <position position="316"/>
    </location>
</feature>
<feature type="disulfide bond" evidence="16">
    <location>
        <begin position="259"/>
        <end position="302"/>
    </location>
</feature>
<dbReference type="SUPFAM" id="SSF51011">
    <property type="entry name" value="Glycosyl hydrolase domain"/>
    <property type="match status" value="1"/>
</dbReference>
<dbReference type="PIRSF" id="PIRSF001024">
    <property type="entry name" value="Alph-amyl_fung"/>
    <property type="match status" value="1"/>
</dbReference>
<keyword evidence="10" id="KW-0325">Glycoprotein</keyword>
<gene>
    <name evidence="20" type="ORF">EG328_000971</name>
</gene>
<keyword evidence="12" id="KW-0326">Glycosidase</keyword>
<evidence type="ECO:0000256" key="7">
    <source>
        <dbReference type="ARBA" id="ARBA00022801"/>
    </source>
</evidence>
<evidence type="ECO:0000256" key="13">
    <source>
        <dbReference type="PIRSR" id="PIRSR001024-1"/>
    </source>
</evidence>
<evidence type="ECO:0000256" key="11">
    <source>
        <dbReference type="ARBA" id="ARBA00023277"/>
    </source>
</evidence>
<comment type="similarity">
    <text evidence="3">Belongs to the glycosyl hydrolase 13 family.</text>
</comment>
<feature type="binding site" evidence="15">
    <location>
        <position position="229"/>
    </location>
    <ligand>
        <name>Ca(2+)</name>
        <dbReference type="ChEBI" id="CHEBI:29108"/>
        <label>1</label>
    </ligand>
</feature>
<accession>A0A8H3V1G4</accession>
<dbReference type="EC" id="3.2.1.1" evidence="4"/>
<feature type="binding site" evidence="17">
    <location>
        <position position="223"/>
    </location>
    <ligand>
        <name>substrate</name>
    </ligand>
</feature>
<dbReference type="SMART" id="SM00642">
    <property type="entry name" value="Aamy"/>
    <property type="match status" value="1"/>
</dbReference>
<evidence type="ECO:0000256" key="18">
    <source>
        <dbReference type="SAM" id="SignalP"/>
    </source>
</evidence>
<dbReference type="InterPro" id="IPR015340">
    <property type="entry name" value="A_amylase_C_dom"/>
</dbReference>
<dbReference type="EMBL" id="WNWS01000120">
    <property type="protein sequence ID" value="KAE9979326.1"/>
    <property type="molecule type" value="Genomic_DNA"/>
</dbReference>
<evidence type="ECO:0000313" key="20">
    <source>
        <dbReference type="EMBL" id="KAE9979326.1"/>
    </source>
</evidence>
<comment type="catalytic activity">
    <reaction evidence="1">
        <text>Endohydrolysis of (1-&gt;4)-alpha-D-glucosidic linkages in polysaccharides containing three or more (1-&gt;4)-alpha-linked D-glucose units.</text>
        <dbReference type="EC" id="3.2.1.1"/>
    </reaction>
</comment>
<dbReference type="PANTHER" id="PTHR10357:SF215">
    <property type="entry name" value="ALPHA-AMYLASE 1"/>
    <property type="match status" value="1"/>
</dbReference>
<feature type="disulfide bond" evidence="16">
    <location>
        <begin position="49"/>
        <end position="57"/>
    </location>
</feature>
<dbReference type="Gene3D" id="3.20.20.80">
    <property type="entry name" value="Glycosidases"/>
    <property type="match status" value="1"/>
</dbReference>
<dbReference type="Proteomes" id="UP000447873">
    <property type="component" value="Unassembled WGS sequence"/>
</dbReference>